<keyword evidence="7 10" id="KW-0234">DNA repair</keyword>
<dbReference type="CDD" id="cd13231">
    <property type="entry name" value="PH2_SSRP1-like"/>
    <property type="match status" value="1"/>
</dbReference>
<comment type="subcellular location">
    <subcellularLocation>
        <location evidence="10">Nucleus</location>
    </subcellularLocation>
    <subcellularLocation>
        <location evidence="10">Chromosome</location>
    </subcellularLocation>
</comment>
<feature type="region of interest" description="Disordered" evidence="11">
    <location>
        <begin position="463"/>
        <end position="583"/>
    </location>
</feature>
<dbReference type="Pfam" id="PF17292">
    <property type="entry name" value="POB3_N"/>
    <property type="match status" value="1"/>
</dbReference>
<dbReference type="FunFam" id="2.30.29.150:FF:000001">
    <property type="entry name" value="Fact complex subunit ssrp1"/>
    <property type="match status" value="1"/>
</dbReference>
<evidence type="ECO:0000256" key="7">
    <source>
        <dbReference type="ARBA" id="ARBA00023204"/>
    </source>
</evidence>
<dbReference type="Pfam" id="PF21103">
    <property type="entry name" value="PH1_SSRP1-like"/>
    <property type="match status" value="1"/>
</dbReference>
<evidence type="ECO:0000256" key="4">
    <source>
        <dbReference type="ARBA" id="ARBA00022763"/>
    </source>
</evidence>
<dbReference type="SUPFAM" id="SSF50729">
    <property type="entry name" value="PH domain-like"/>
    <property type="match status" value="1"/>
</dbReference>
<dbReference type="GO" id="GO:0003677">
    <property type="term" value="F:DNA binding"/>
    <property type="evidence" value="ECO:0007669"/>
    <property type="project" value="InterPro"/>
</dbReference>
<dbReference type="InterPro" id="IPR050454">
    <property type="entry name" value="RTT106/SSRP1_HistChap/FACT"/>
</dbReference>
<evidence type="ECO:0000256" key="8">
    <source>
        <dbReference type="ARBA" id="ARBA00023242"/>
    </source>
</evidence>
<dbReference type="InterPro" id="IPR024954">
    <property type="entry name" value="SSRP1_DD"/>
</dbReference>
<evidence type="ECO:0000256" key="3">
    <source>
        <dbReference type="ARBA" id="ARBA00022705"/>
    </source>
</evidence>
<evidence type="ECO:0000256" key="2">
    <source>
        <dbReference type="ARBA" id="ARBA00022454"/>
    </source>
</evidence>
<evidence type="ECO:0000256" key="9">
    <source>
        <dbReference type="ARBA" id="ARBA00025370"/>
    </source>
</evidence>
<feature type="domain" description="Histone chaperone RTT106/FACT complex subunit SPT16-like middle" evidence="12">
    <location>
        <begin position="360"/>
        <end position="457"/>
    </location>
</feature>
<dbReference type="InterPro" id="IPR038167">
    <property type="entry name" value="SSRP1_sf"/>
</dbReference>
<evidence type="ECO:0000256" key="6">
    <source>
        <dbReference type="ARBA" id="ARBA00023163"/>
    </source>
</evidence>
<dbReference type="InterPro" id="IPR011993">
    <property type="entry name" value="PH-like_dom_sf"/>
</dbReference>
<dbReference type="Gene3D" id="2.30.29.30">
    <property type="entry name" value="Pleckstrin-homology domain (PH domain)/Phosphotyrosine-binding domain (PTB)"/>
    <property type="match status" value="2"/>
</dbReference>
<evidence type="ECO:0000256" key="10">
    <source>
        <dbReference type="RuleBase" id="RU364013"/>
    </source>
</evidence>
<dbReference type="SMART" id="SM01287">
    <property type="entry name" value="Rtt106"/>
    <property type="match status" value="1"/>
</dbReference>
<feature type="compositionally biased region" description="Basic and acidic residues" evidence="11">
    <location>
        <begin position="563"/>
        <end position="576"/>
    </location>
</feature>
<evidence type="ECO:0000256" key="11">
    <source>
        <dbReference type="SAM" id="MobiDB-lite"/>
    </source>
</evidence>
<keyword evidence="3 10" id="KW-0235">DNA replication</keyword>
<dbReference type="Pfam" id="PF03531">
    <property type="entry name" value="SSrecog"/>
    <property type="match status" value="1"/>
</dbReference>
<protein>
    <recommendedName>
        <fullName evidence="10">FACT complex subunit POB3</fullName>
    </recommendedName>
</protein>
<accession>A0A0F7SLV7</accession>
<dbReference type="InterPro" id="IPR035417">
    <property type="entry name" value="SSRP1/POB3_N"/>
</dbReference>
<keyword evidence="6 10" id="KW-0804">Transcription</keyword>
<dbReference type="CDD" id="cd13230">
    <property type="entry name" value="PH1_SSRP1-like"/>
    <property type="match status" value="1"/>
</dbReference>
<sequence>MSSTTQIDEVFLGSTSKLGKLRIAPTGLGWKSIEDDKESLVTLTAAEISWISWTRVARDFQISIGRKTSDERLVFEGINREDHDRIAKYIKQHWDINLEHKETSLKGWNWGQVDVQGPNLAFLVSDKPSFTIPLSSIANSNIAGKTEVSLEITPPVQPPQASGGGKSRVRPIDELVELRFHIPGQAEESGSESEGENEEISKAQAFHDMIKERAEITEGGGEGVVVFNEVLVLTPRGRYDIDMFLTHFRLRGKTYDYKIMHSSVTRLFLLPKADEIHVQLVVGLDPAIRQGQTRYPYLVMQFTKDEEMDAELNLTEEELKENNLMRKYEAPAFSVVSQVFKALTGKKIIPPSSFVSTSGQNVVKCNLKANQGELYFLEKSMIFIAKQPLLVEFANIQTLSFSRVGGNMASSKTFDMSISLKNRTDGGSDYSFTSLSKDDAEPIKAFLMERKVKVKDKTEDDVLTVQLSDEDEDMESDEDSEDSEEENGGRKKQPKDGQAKRKKPVALAKAPVGGDDDEDESEDEDFQASSSDGGSATSSSDESDSDAEAGGGKEEAESDVEMDEPKKKKSGDDGPVKKKAKKD</sequence>
<comment type="function">
    <text evidence="9 10">Component of the FACT complex, a general chromatin factor that acts to reorganize nucleosomes. The FACT complex is involved in multiple processes that require DNA as a template such as mRNA elongation, DNA replication and DNA repair. During transcription elongation the FACT complex acts as a histone chaperone that both destabilizes and restores nucleosomal structure. It facilitates the passage of RNA polymerase II and transcription by promoting the dissociation of one histone H2A-H2B dimer from the nucleosome, then subsequently promotes the reestablishment of the nucleosome following the passage of RNA polymerase II.</text>
</comment>
<evidence type="ECO:0000259" key="12">
    <source>
        <dbReference type="SMART" id="SM01287"/>
    </source>
</evidence>
<comment type="similarity">
    <text evidence="1 10">Belongs to the SSRP1 family.</text>
</comment>
<dbReference type="EMBL" id="LN483124">
    <property type="protein sequence ID" value="CED82396.1"/>
    <property type="molecule type" value="Genomic_DNA"/>
</dbReference>
<proteinExistence type="inferred from homology"/>
<dbReference type="GO" id="GO:0031491">
    <property type="term" value="F:nucleosome binding"/>
    <property type="evidence" value="ECO:0007669"/>
    <property type="project" value="TreeGrafter"/>
</dbReference>
<dbReference type="GO" id="GO:0006281">
    <property type="term" value="P:DNA repair"/>
    <property type="evidence" value="ECO:0007669"/>
    <property type="project" value="UniProtKB-KW"/>
</dbReference>
<keyword evidence="2 10" id="KW-0158">Chromosome</keyword>
<feature type="compositionally biased region" description="Acidic residues" evidence="11">
    <location>
        <begin position="468"/>
        <end position="486"/>
    </location>
</feature>
<dbReference type="InterPro" id="IPR048993">
    <property type="entry name" value="SSRP1-like_PH1"/>
</dbReference>
<dbReference type="GO" id="GO:0035101">
    <property type="term" value="C:FACT complex"/>
    <property type="evidence" value="ECO:0007669"/>
    <property type="project" value="TreeGrafter"/>
</dbReference>
<evidence type="ECO:0000256" key="1">
    <source>
        <dbReference type="ARBA" id="ARBA00010060"/>
    </source>
</evidence>
<keyword evidence="8 10" id="KW-0539">Nucleus</keyword>
<dbReference type="GO" id="GO:0042393">
    <property type="term" value="F:histone binding"/>
    <property type="evidence" value="ECO:0007669"/>
    <property type="project" value="TreeGrafter"/>
</dbReference>
<dbReference type="Gene3D" id="2.30.29.150">
    <property type="match status" value="1"/>
</dbReference>
<dbReference type="InterPro" id="IPR013719">
    <property type="entry name" value="RTT106/SPT16-like_middle_dom"/>
</dbReference>
<dbReference type="PRINTS" id="PR00887">
    <property type="entry name" value="SSRCOGNITION"/>
</dbReference>
<keyword evidence="5 10" id="KW-0805">Transcription regulation</keyword>
<evidence type="ECO:0000313" key="13">
    <source>
        <dbReference type="EMBL" id="CED82396.1"/>
    </source>
</evidence>
<feature type="compositionally biased region" description="Acidic residues" evidence="11">
    <location>
        <begin position="514"/>
        <end position="526"/>
    </location>
</feature>
<dbReference type="AlphaFoldDB" id="A0A0F7SLV7"/>
<evidence type="ECO:0000256" key="5">
    <source>
        <dbReference type="ARBA" id="ARBA00023015"/>
    </source>
</evidence>
<dbReference type="PANTHER" id="PTHR45849">
    <property type="entry name" value="FACT COMPLEX SUBUNIT SSRP1"/>
    <property type="match status" value="1"/>
</dbReference>
<dbReference type="Gene3D" id="2.30.29.220">
    <property type="entry name" value="Structure-specific recognition protein (SSRP1)"/>
    <property type="match status" value="1"/>
</dbReference>
<reference evidence="13" key="1">
    <citation type="submission" date="2014-08" db="EMBL/GenBank/DDBJ databases">
        <authorList>
            <person name="Sharma Rahul"/>
            <person name="Thines Marco"/>
        </authorList>
    </citation>
    <scope>NUCLEOTIDE SEQUENCE</scope>
</reference>
<organism evidence="13">
    <name type="scientific">Phaffia rhodozyma</name>
    <name type="common">Yeast</name>
    <name type="synonym">Xanthophyllomyces dendrorhous</name>
    <dbReference type="NCBI Taxonomy" id="264483"/>
    <lineage>
        <taxon>Eukaryota</taxon>
        <taxon>Fungi</taxon>
        <taxon>Dikarya</taxon>
        <taxon>Basidiomycota</taxon>
        <taxon>Agaricomycotina</taxon>
        <taxon>Tremellomycetes</taxon>
        <taxon>Cystofilobasidiales</taxon>
        <taxon>Mrakiaceae</taxon>
        <taxon>Phaffia</taxon>
    </lineage>
</organism>
<dbReference type="Pfam" id="PF08512">
    <property type="entry name" value="Rttp106-like_middle"/>
    <property type="match status" value="1"/>
</dbReference>
<name>A0A0F7SLV7_PHARH</name>
<dbReference type="GO" id="GO:0006260">
    <property type="term" value="P:DNA replication"/>
    <property type="evidence" value="ECO:0007669"/>
    <property type="project" value="UniProtKB-KW"/>
</dbReference>
<feature type="compositionally biased region" description="Low complexity" evidence="11">
    <location>
        <begin position="527"/>
        <end position="540"/>
    </location>
</feature>
<keyword evidence="4 10" id="KW-0227">DNA damage</keyword>
<dbReference type="PANTHER" id="PTHR45849:SF1">
    <property type="entry name" value="FACT COMPLEX SUBUNIT SSRP1"/>
    <property type="match status" value="1"/>
</dbReference>
<dbReference type="InterPro" id="IPR000969">
    <property type="entry name" value="SSRP1/POB3"/>
</dbReference>